<feature type="compositionally biased region" description="Polar residues" evidence="1">
    <location>
        <begin position="258"/>
        <end position="267"/>
    </location>
</feature>
<dbReference type="EMBL" id="CAIIXF020000012">
    <property type="protein sequence ID" value="CAH1800896.1"/>
    <property type="molecule type" value="Genomic_DNA"/>
</dbReference>
<feature type="region of interest" description="Disordered" evidence="1">
    <location>
        <begin position="183"/>
        <end position="210"/>
    </location>
</feature>
<dbReference type="AlphaFoldDB" id="A0A8S4QAJ3"/>
<evidence type="ECO:0000313" key="2">
    <source>
        <dbReference type="EMBL" id="CAH1800896.1"/>
    </source>
</evidence>
<evidence type="ECO:0000313" key="3">
    <source>
        <dbReference type="Proteomes" id="UP000749559"/>
    </source>
</evidence>
<feature type="compositionally biased region" description="Low complexity" evidence="1">
    <location>
        <begin position="304"/>
        <end position="322"/>
    </location>
</feature>
<organism evidence="2 3">
    <name type="scientific">Owenia fusiformis</name>
    <name type="common">Polychaete worm</name>
    <dbReference type="NCBI Taxonomy" id="6347"/>
    <lineage>
        <taxon>Eukaryota</taxon>
        <taxon>Metazoa</taxon>
        <taxon>Spiralia</taxon>
        <taxon>Lophotrochozoa</taxon>
        <taxon>Annelida</taxon>
        <taxon>Polychaeta</taxon>
        <taxon>Sedentaria</taxon>
        <taxon>Canalipalpata</taxon>
        <taxon>Sabellida</taxon>
        <taxon>Oweniida</taxon>
        <taxon>Oweniidae</taxon>
        <taxon>Owenia</taxon>
    </lineage>
</organism>
<dbReference type="Proteomes" id="UP000749559">
    <property type="component" value="Unassembled WGS sequence"/>
</dbReference>
<keyword evidence="3" id="KW-1185">Reference proteome</keyword>
<protein>
    <submittedName>
        <fullName evidence="2">Uncharacterized protein</fullName>
    </submittedName>
</protein>
<feature type="compositionally biased region" description="Polar residues" evidence="1">
    <location>
        <begin position="183"/>
        <end position="203"/>
    </location>
</feature>
<comment type="caution">
    <text evidence="2">The sequence shown here is derived from an EMBL/GenBank/DDBJ whole genome shotgun (WGS) entry which is preliminary data.</text>
</comment>
<evidence type="ECO:0000256" key="1">
    <source>
        <dbReference type="SAM" id="MobiDB-lite"/>
    </source>
</evidence>
<feature type="compositionally biased region" description="Polar residues" evidence="1">
    <location>
        <begin position="550"/>
        <end position="577"/>
    </location>
</feature>
<feature type="compositionally biased region" description="Polar residues" evidence="1">
    <location>
        <begin position="499"/>
        <end position="535"/>
    </location>
</feature>
<name>A0A8S4QAJ3_OWEFU</name>
<feature type="region of interest" description="Disordered" evidence="1">
    <location>
        <begin position="57"/>
        <end position="126"/>
    </location>
</feature>
<feature type="region of interest" description="Disordered" evidence="1">
    <location>
        <begin position="499"/>
        <end position="577"/>
    </location>
</feature>
<feature type="compositionally biased region" description="Basic and acidic residues" evidence="1">
    <location>
        <begin position="72"/>
        <end position="99"/>
    </location>
</feature>
<sequence>MDINEHIYEFERNLSPSPGDTDRDYCINTHVIKDDLETPQNNSNNFDDENIFDAIITSKDPSDSTVNNNERSNGKRTENTEDSRTSLRNDKTNDCKTEENTSSENLKNENEITDTDPKPSGLVELADSAESPVLLIKRRGRTEIGFPDSCAIEAESMPLESQRVCMEEHTNAVQITTLSTITEKGVDQQNGTVPSRGSTTSGRNSKEQSEVGMPVLEQTRDSVLSHLSAVYNSDSSMSIPSYDTSPRTSNMSYYSPYSQDLASSSNCPPFDVPDNGKAGLGGDSITVGKDQHKLSAIPKNDTESIVSSNVSSSISYPQSPDSRNSKNNSDNLLDTIVYNKPETLQSRGSISKNTKRTKCLARTQKHAEYMGDRPTEKPNTSKKSNAFYKSKLRLFNYANKFISDSPNDRIDCHTPGVDYFYVDVSRLDRTDTIISGRDNDGPKSRHVRFSTETTHTFSSTNPQMHTHGNDDFVNPKLVYGNQNTLQVTERYHHLGVNLLNNKQGNSDSNQSVAPSSNKQVNSKINSWHIGYNSSKRPSKHLSSRDLIKTKSASENNTIKSIQPASSLNKHSTTTGHK</sequence>
<gene>
    <name evidence="2" type="ORF">OFUS_LOCUS24733</name>
</gene>
<reference evidence="2" key="1">
    <citation type="submission" date="2022-03" db="EMBL/GenBank/DDBJ databases">
        <authorList>
            <person name="Martin C."/>
        </authorList>
    </citation>
    <scope>NUCLEOTIDE SEQUENCE</scope>
</reference>
<proteinExistence type="predicted"/>
<accession>A0A8S4QAJ3</accession>
<feature type="region of interest" description="Disordered" evidence="1">
    <location>
        <begin position="258"/>
        <end position="331"/>
    </location>
</feature>